<dbReference type="Proteomes" id="UP000224006">
    <property type="component" value="Chromosome IX"/>
</dbReference>
<keyword evidence="3" id="KW-1185">Reference proteome</keyword>
<dbReference type="EMBL" id="NWUJ01000010">
    <property type="protein sequence ID" value="PFH32680.1"/>
    <property type="molecule type" value="Genomic_DNA"/>
</dbReference>
<evidence type="ECO:0000313" key="3">
    <source>
        <dbReference type="Proteomes" id="UP000224006"/>
    </source>
</evidence>
<dbReference type="VEuPathDB" id="ToxoDB:BESB_012920"/>
<feature type="compositionally biased region" description="Basic residues" evidence="1">
    <location>
        <begin position="1"/>
        <end position="17"/>
    </location>
</feature>
<comment type="caution">
    <text evidence="2">The sequence shown here is derived from an EMBL/GenBank/DDBJ whole genome shotgun (WGS) entry which is preliminary data.</text>
</comment>
<accession>A0A2A9MBB7</accession>
<dbReference type="GeneID" id="40306354"/>
<proteinExistence type="predicted"/>
<name>A0A2A9MBB7_BESBE</name>
<organism evidence="2 3">
    <name type="scientific">Besnoitia besnoiti</name>
    <name type="common">Apicomplexan protozoan</name>
    <dbReference type="NCBI Taxonomy" id="94643"/>
    <lineage>
        <taxon>Eukaryota</taxon>
        <taxon>Sar</taxon>
        <taxon>Alveolata</taxon>
        <taxon>Apicomplexa</taxon>
        <taxon>Conoidasida</taxon>
        <taxon>Coccidia</taxon>
        <taxon>Eucoccidiorida</taxon>
        <taxon>Eimeriorina</taxon>
        <taxon>Sarcocystidae</taxon>
        <taxon>Besnoitia</taxon>
    </lineage>
</organism>
<reference evidence="2 3" key="1">
    <citation type="submission" date="2017-09" db="EMBL/GenBank/DDBJ databases">
        <title>Genome sequencing of Besnoitia besnoiti strain Bb-Ger1.</title>
        <authorList>
            <person name="Schares G."/>
            <person name="Venepally P."/>
            <person name="Lorenzi H.A."/>
        </authorList>
    </citation>
    <scope>NUCLEOTIDE SEQUENCE [LARGE SCALE GENOMIC DNA]</scope>
    <source>
        <strain evidence="2 3">Bb-Ger1</strain>
    </source>
</reference>
<sequence>MEKRQQRMHSRKRHRTAKREGFPFRADTNTQKTAPALPKERLVAVQRTFSRQARGEQGLASKDLPDASIKLPFPQVRTRRHRRVGRLKNL</sequence>
<dbReference type="RefSeq" id="XP_029216689.1">
    <property type="nucleotide sequence ID" value="XM_029360022.1"/>
</dbReference>
<gene>
    <name evidence="2" type="ORF">BESB_012920</name>
</gene>
<dbReference type="AlphaFoldDB" id="A0A2A9MBB7"/>
<protein>
    <submittedName>
        <fullName evidence="2">Uncharacterized protein</fullName>
    </submittedName>
</protein>
<dbReference type="KEGG" id="bbes:BESB_012920"/>
<evidence type="ECO:0000313" key="2">
    <source>
        <dbReference type="EMBL" id="PFH32680.1"/>
    </source>
</evidence>
<evidence type="ECO:0000256" key="1">
    <source>
        <dbReference type="SAM" id="MobiDB-lite"/>
    </source>
</evidence>
<feature type="region of interest" description="Disordered" evidence="1">
    <location>
        <begin position="1"/>
        <end position="37"/>
    </location>
</feature>